<dbReference type="Proteomes" id="UP001461498">
    <property type="component" value="Unassembled WGS sequence"/>
</dbReference>
<name>A0AAW1D962_9HEMI</name>
<reference evidence="1 2" key="1">
    <citation type="submission" date="2022-12" db="EMBL/GenBank/DDBJ databases">
        <title>Chromosome-level genome assembly of true bugs.</title>
        <authorList>
            <person name="Ma L."/>
            <person name="Li H."/>
        </authorList>
    </citation>
    <scope>NUCLEOTIDE SEQUENCE [LARGE SCALE GENOMIC DNA]</scope>
    <source>
        <strain evidence="1">Lab_2022b</strain>
    </source>
</reference>
<comment type="caution">
    <text evidence="1">The sequence shown here is derived from an EMBL/GenBank/DDBJ whole genome shotgun (WGS) entry which is preliminary data.</text>
</comment>
<dbReference type="EMBL" id="JAPXFL010000006">
    <property type="protein sequence ID" value="KAK9504885.1"/>
    <property type="molecule type" value="Genomic_DNA"/>
</dbReference>
<gene>
    <name evidence="1" type="ORF">O3M35_009056</name>
</gene>
<keyword evidence="2" id="KW-1185">Reference proteome</keyword>
<evidence type="ECO:0000313" key="1">
    <source>
        <dbReference type="EMBL" id="KAK9504885.1"/>
    </source>
</evidence>
<sequence>MTRRVISANERKESVIEDWNCLYMRTENSPSRFSVQYVIKYIGLKEIREEETREGDGEMEYEVTGGGSGGMVGGRLIAAMSLRSLDLEEH</sequence>
<proteinExistence type="predicted"/>
<evidence type="ECO:0000313" key="2">
    <source>
        <dbReference type="Proteomes" id="UP001461498"/>
    </source>
</evidence>
<dbReference type="AlphaFoldDB" id="A0AAW1D962"/>
<accession>A0AAW1D962</accession>
<organism evidence="1 2">
    <name type="scientific">Rhynocoris fuscipes</name>
    <dbReference type="NCBI Taxonomy" id="488301"/>
    <lineage>
        <taxon>Eukaryota</taxon>
        <taxon>Metazoa</taxon>
        <taxon>Ecdysozoa</taxon>
        <taxon>Arthropoda</taxon>
        <taxon>Hexapoda</taxon>
        <taxon>Insecta</taxon>
        <taxon>Pterygota</taxon>
        <taxon>Neoptera</taxon>
        <taxon>Paraneoptera</taxon>
        <taxon>Hemiptera</taxon>
        <taxon>Heteroptera</taxon>
        <taxon>Panheteroptera</taxon>
        <taxon>Cimicomorpha</taxon>
        <taxon>Reduviidae</taxon>
        <taxon>Harpactorinae</taxon>
        <taxon>Harpactorini</taxon>
        <taxon>Rhynocoris</taxon>
    </lineage>
</organism>
<protein>
    <submittedName>
        <fullName evidence="1">Uncharacterized protein</fullName>
    </submittedName>
</protein>